<dbReference type="PANTHER" id="PTHR10954">
    <property type="entry name" value="RIBONUCLEASE H2 SUBUNIT A"/>
    <property type="match status" value="1"/>
</dbReference>
<evidence type="ECO:0000256" key="3">
    <source>
        <dbReference type="ARBA" id="ARBA00004065"/>
    </source>
</evidence>
<evidence type="ECO:0000313" key="15">
    <source>
        <dbReference type="EMBL" id="ARQ99964.1"/>
    </source>
</evidence>
<dbReference type="GO" id="GO:0032299">
    <property type="term" value="C:ribonuclease H2 complex"/>
    <property type="evidence" value="ECO:0007669"/>
    <property type="project" value="TreeGrafter"/>
</dbReference>
<evidence type="ECO:0000256" key="7">
    <source>
        <dbReference type="ARBA" id="ARBA00022722"/>
    </source>
</evidence>
<dbReference type="Pfam" id="PF01351">
    <property type="entry name" value="RNase_HII"/>
    <property type="match status" value="1"/>
</dbReference>
<evidence type="ECO:0000256" key="13">
    <source>
        <dbReference type="RuleBase" id="RU003515"/>
    </source>
</evidence>
<protein>
    <recommendedName>
        <fullName evidence="13">Ribonuclease</fullName>
        <ecNumber evidence="13">3.1.26.4</ecNumber>
    </recommendedName>
</protein>
<accession>A0A1X9SUN2</accession>
<evidence type="ECO:0000256" key="6">
    <source>
        <dbReference type="ARBA" id="ARBA00022490"/>
    </source>
</evidence>
<dbReference type="PROSITE" id="PS51975">
    <property type="entry name" value="RNASE_H_2"/>
    <property type="match status" value="1"/>
</dbReference>
<evidence type="ECO:0000256" key="5">
    <source>
        <dbReference type="ARBA" id="ARBA00007383"/>
    </source>
</evidence>
<comment type="cofactor">
    <cofactor evidence="12">
        <name>Mn(2+)</name>
        <dbReference type="ChEBI" id="CHEBI:29035"/>
    </cofactor>
    <cofactor evidence="12">
        <name>Mg(2+)</name>
        <dbReference type="ChEBI" id="CHEBI:18420"/>
    </cofactor>
    <text evidence="12">Manganese or magnesium. Binds 1 divalent metal ion per monomer in the absence of substrate. May bind a second metal ion after substrate binding.</text>
</comment>
<dbReference type="GO" id="GO:0043137">
    <property type="term" value="P:DNA replication, removal of RNA primer"/>
    <property type="evidence" value="ECO:0007669"/>
    <property type="project" value="TreeGrafter"/>
</dbReference>
<evidence type="ECO:0000256" key="8">
    <source>
        <dbReference type="ARBA" id="ARBA00022723"/>
    </source>
</evidence>
<dbReference type="PANTHER" id="PTHR10954:SF18">
    <property type="entry name" value="RIBONUCLEASE HII"/>
    <property type="match status" value="1"/>
</dbReference>
<dbReference type="STRING" id="1660073.CSUIS_0108"/>
<keyword evidence="11" id="KW-0464">Manganese</keyword>
<dbReference type="EC" id="3.1.26.4" evidence="13"/>
<dbReference type="GO" id="GO:0003723">
    <property type="term" value="F:RNA binding"/>
    <property type="evidence" value="ECO:0007669"/>
    <property type="project" value="UniProtKB-UniRule"/>
</dbReference>
<comment type="subcellular location">
    <subcellularLocation>
        <location evidence="4">Cytoplasm</location>
    </subcellularLocation>
</comment>
<keyword evidence="9 12" id="KW-0255">Endonuclease</keyword>
<evidence type="ECO:0000313" key="16">
    <source>
        <dbReference type="Proteomes" id="UP000194260"/>
    </source>
</evidence>
<dbReference type="SUPFAM" id="SSF53098">
    <property type="entry name" value="Ribonuclease H-like"/>
    <property type="match status" value="1"/>
</dbReference>
<gene>
    <name evidence="15" type="primary">rnhB</name>
    <name evidence="15" type="ORF">CSUIS_0108</name>
</gene>
<comment type="catalytic activity">
    <reaction evidence="1 12 13">
        <text>Endonucleolytic cleavage to 5'-phosphomonoester.</text>
        <dbReference type="EC" id="3.1.26.4"/>
    </reaction>
</comment>
<proteinExistence type="inferred from homology"/>
<dbReference type="EMBL" id="CP018789">
    <property type="protein sequence ID" value="ARQ99964.1"/>
    <property type="molecule type" value="Genomic_DNA"/>
</dbReference>
<feature type="domain" description="RNase H type-2" evidence="14">
    <location>
        <begin position="2"/>
        <end position="186"/>
    </location>
</feature>
<dbReference type="Proteomes" id="UP000194260">
    <property type="component" value="Chromosome"/>
</dbReference>
<keyword evidence="8 12" id="KW-0479">Metal-binding</keyword>
<keyword evidence="6" id="KW-0963">Cytoplasm</keyword>
<dbReference type="NCBIfam" id="NF000595">
    <property type="entry name" value="PRK00015.1-3"/>
    <property type="match status" value="1"/>
</dbReference>
<dbReference type="InterPro" id="IPR022898">
    <property type="entry name" value="RNase_HII"/>
</dbReference>
<evidence type="ECO:0000256" key="9">
    <source>
        <dbReference type="ARBA" id="ARBA00022759"/>
    </source>
</evidence>
<evidence type="ECO:0000259" key="14">
    <source>
        <dbReference type="PROSITE" id="PS51975"/>
    </source>
</evidence>
<comment type="function">
    <text evidence="3 13">Endonuclease that specifically degrades the RNA of RNA-DNA hybrids.</text>
</comment>
<dbReference type="InterPro" id="IPR012337">
    <property type="entry name" value="RNaseH-like_sf"/>
</dbReference>
<sequence length="189" mass="21013">MVNICGVDEAGRGALAGELVVCGCAFNGDTSELGLKDSKKLTPKARKKIYLNLVEKCEFITIYFNNKIIDEIGLSNCLRQALMVIKFHFKDHKIIYDGNCDYGIKGITTIVKADAKVPEVSAASIIAKVSRDMQMRSFDYLYPNFGYAKHKGYGVKAHIEALRKYGSNELTRLSFKPKALQSSLFGDKI</sequence>
<reference evidence="16" key="1">
    <citation type="journal article" date="2017" name="Genome Biol. Evol.">
        <title>Comparative Genomic Analysis Identifies a Campylobacter Clade Deficient in Selenium Metabolism.</title>
        <authorList>
            <person name="Miller W.G."/>
            <person name="Yee E."/>
            <person name="Lopes B.S."/>
            <person name="Chapman M.H."/>
            <person name="Huynh S."/>
            <person name="Bono J.L."/>
            <person name="Parker C.T."/>
            <person name="Strachan N.J.C."/>
            <person name="Forbes K.J."/>
        </authorList>
    </citation>
    <scope>NUCLEOTIDE SEQUENCE [LARGE SCALE GENOMIC DNA]</scope>
    <source>
        <strain evidence="16">RM6137</strain>
    </source>
</reference>
<dbReference type="GO" id="GO:0004523">
    <property type="term" value="F:RNA-DNA hybrid ribonuclease activity"/>
    <property type="evidence" value="ECO:0007669"/>
    <property type="project" value="UniProtKB-UniRule"/>
</dbReference>
<feature type="binding site" evidence="12">
    <location>
        <position position="8"/>
    </location>
    <ligand>
        <name>a divalent metal cation</name>
        <dbReference type="ChEBI" id="CHEBI:60240"/>
    </ligand>
</feature>
<keyword evidence="10 12" id="KW-0378">Hydrolase</keyword>
<dbReference type="InterPro" id="IPR036397">
    <property type="entry name" value="RNaseH_sf"/>
</dbReference>
<feature type="binding site" evidence="12">
    <location>
        <position position="97"/>
    </location>
    <ligand>
        <name>a divalent metal cation</name>
        <dbReference type="ChEBI" id="CHEBI:60240"/>
    </ligand>
</feature>
<evidence type="ECO:0000256" key="12">
    <source>
        <dbReference type="PROSITE-ProRule" id="PRU01319"/>
    </source>
</evidence>
<organism evidence="15 16">
    <name type="scientific">Campylobacter porcelli</name>
    <dbReference type="NCBI Taxonomy" id="1660073"/>
    <lineage>
        <taxon>Bacteria</taxon>
        <taxon>Pseudomonadati</taxon>
        <taxon>Campylobacterota</taxon>
        <taxon>Epsilonproteobacteria</taxon>
        <taxon>Campylobacterales</taxon>
        <taxon>Campylobacteraceae</taxon>
        <taxon>Campylobacter</taxon>
    </lineage>
</organism>
<name>A0A1X9SUN2_9BACT</name>
<dbReference type="Gene3D" id="3.30.420.10">
    <property type="entry name" value="Ribonuclease H-like superfamily/Ribonuclease H"/>
    <property type="match status" value="1"/>
</dbReference>
<evidence type="ECO:0000256" key="10">
    <source>
        <dbReference type="ARBA" id="ARBA00022801"/>
    </source>
</evidence>
<evidence type="ECO:0000256" key="1">
    <source>
        <dbReference type="ARBA" id="ARBA00000077"/>
    </source>
</evidence>
<dbReference type="KEGG" id="camy:CSUIS_0108"/>
<dbReference type="RefSeq" id="WP_086296706.1">
    <property type="nucleotide sequence ID" value="NZ_CP018789.1"/>
</dbReference>
<evidence type="ECO:0000256" key="4">
    <source>
        <dbReference type="ARBA" id="ARBA00004496"/>
    </source>
</evidence>
<feature type="binding site" evidence="12">
    <location>
        <position position="9"/>
    </location>
    <ligand>
        <name>a divalent metal cation</name>
        <dbReference type="ChEBI" id="CHEBI:60240"/>
    </ligand>
</feature>
<evidence type="ECO:0000256" key="11">
    <source>
        <dbReference type="ARBA" id="ARBA00023211"/>
    </source>
</evidence>
<dbReference type="InterPro" id="IPR001352">
    <property type="entry name" value="RNase_HII/HIII"/>
</dbReference>
<keyword evidence="7 12" id="KW-0540">Nuclease</keyword>
<dbReference type="GO" id="GO:0046872">
    <property type="term" value="F:metal ion binding"/>
    <property type="evidence" value="ECO:0007669"/>
    <property type="project" value="UniProtKB-KW"/>
</dbReference>
<dbReference type="CDD" id="cd07182">
    <property type="entry name" value="RNase_HII_bacteria_HII_like"/>
    <property type="match status" value="1"/>
</dbReference>
<evidence type="ECO:0000256" key="2">
    <source>
        <dbReference type="ARBA" id="ARBA00001946"/>
    </source>
</evidence>
<dbReference type="GO" id="GO:0005737">
    <property type="term" value="C:cytoplasm"/>
    <property type="evidence" value="ECO:0007669"/>
    <property type="project" value="UniProtKB-SubCell"/>
</dbReference>
<comment type="cofactor">
    <cofactor evidence="2">
        <name>Mg(2+)</name>
        <dbReference type="ChEBI" id="CHEBI:18420"/>
    </cofactor>
</comment>
<dbReference type="GO" id="GO:0006298">
    <property type="term" value="P:mismatch repair"/>
    <property type="evidence" value="ECO:0007669"/>
    <property type="project" value="TreeGrafter"/>
</dbReference>
<dbReference type="AlphaFoldDB" id="A0A1X9SUN2"/>
<dbReference type="InterPro" id="IPR024567">
    <property type="entry name" value="RNase_HII/HIII_dom"/>
</dbReference>
<comment type="similarity">
    <text evidence="5 13">Belongs to the RNase HII family.</text>
</comment>